<feature type="domain" description="Sulfotransferase" evidence="1">
    <location>
        <begin position="24"/>
        <end position="277"/>
    </location>
</feature>
<dbReference type="OMA" id="QTHASHK"/>
<dbReference type="Proteomes" id="UP000014760">
    <property type="component" value="Unassembled WGS sequence"/>
</dbReference>
<name>R7TZW6_CAPTE</name>
<dbReference type="GO" id="GO:0001517">
    <property type="term" value="F:N-acetylglucosamine 6-O-sulfotransferase activity"/>
    <property type="evidence" value="ECO:0007669"/>
    <property type="project" value="TreeGrafter"/>
</dbReference>
<dbReference type="GO" id="GO:0006044">
    <property type="term" value="P:N-acetylglucosamine metabolic process"/>
    <property type="evidence" value="ECO:0007669"/>
    <property type="project" value="TreeGrafter"/>
</dbReference>
<dbReference type="InterPro" id="IPR027417">
    <property type="entry name" value="P-loop_NTPase"/>
</dbReference>
<dbReference type="AlphaFoldDB" id="R7TZW6"/>
<reference evidence="2 4" key="2">
    <citation type="journal article" date="2013" name="Nature">
        <title>Insights into bilaterian evolution from three spiralian genomes.</title>
        <authorList>
            <person name="Simakov O."/>
            <person name="Marletaz F."/>
            <person name="Cho S.J."/>
            <person name="Edsinger-Gonzales E."/>
            <person name="Havlak P."/>
            <person name="Hellsten U."/>
            <person name="Kuo D.H."/>
            <person name="Larsson T."/>
            <person name="Lv J."/>
            <person name="Arendt D."/>
            <person name="Savage R."/>
            <person name="Osoegawa K."/>
            <person name="de Jong P."/>
            <person name="Grimwood J."/>
            <person name="Chapman J.A."/>
            <person name="Shapiro H."/>
            <person name="Aerts A."/>
            <person name="Otillar R.P."/>
            <person name="Terry A.Y."/>
            <person name="Boore J.L."/>
            <person name="Grigoriev I.V."/>
            <person name="Lindberg D.R."/>
            <person name="Seaver E.C."/>
            <person name="Weisblat D.A."/>
            <person name="Putnam N.H."/>
            <person name="Rokhsar D.S."/>
        </authorList>
    </citation>
    <scope>NUCLEOTIDE SEQUENCE</scope>
    <source>
        <strain evidence="2 4">I ESC-2004</strain>
    </source>
</reference>
<dbReference type="HOGENOM" id="CLU_028381_2_0_1"/>
<dbReference type="InterPro" id="IPR000863">
    <property type="entry name" value="Sulfotransferase_dom"/>
</dbReference>
<evidence type="ECO:0000259" key="1">
    <source>
        <dbReference type="Pfam" id="PF00685"/>
    </source>
</evidence>
<dbReference type="SUPFAM" id="SSF52540">
    <property type="entry name" value="P-loop containing nucleoside triphosphate hydrolases"/>
    <property type="match status" value="1"/>
</dbReference>
<dbReference type="InterPro" id="IPR051135">
    <property type="entry name" value="Gal/GlcNAc/GalNAc_ST"/>
</dbReference>
<dbReference type="OrthoDB" id="6156372at2759"/>
<evidence type="ECO:0000313" key="3">
    <source>
        <dbReference type="EnsemblMetazoa" id="CapteP216015"/>
    </source>
</evidence>
<proteinExistence type="predicted"/>
<dbReference type="PANTHER" id="PTHR10704:SF44">
    <property type="entry name" value="LD35051P-RELATED"/>
    <property type="match status" value="1"/>
</dbReference>
<dbReference type="EMBL" id="AMQN01002247">
    <property type="status" value="NOT_ANNOTATED_CDS"/>
    <property type="molecule type" value="Genomic_DNA"/>
</dbReference>
<organism evidence="2">
    <name type="scientific">Capitella teleta</name>
    <name type="common">Polychaete worm</name>
    <dbReference type="NCBI Taxonomy" id="283909"/>
    <lineage>
        <taxon>Eukaryota</taxon>
        <taxon>Metazoa</taxon>
        <taxon>Spiralia</taxon>
        <taxon>Lophotrochozoa</taxon>
        <taxon>Annelida</taxon>
        <taxon>Polychaeta</taxon>
        <taxon>Sedentaria</taxon>
        <taxon>Scolecida</taxon>
        <taxon>Capitellidae</taxon>
        <taxon>Capitella</taxon>
    </lineage>
</organism>
<dbReference type="PANTHER" id="PTHR10704">
    <property type="entry name" value="CARBOHYDRATE SULFOTRANSFERASE"/>
    <property type="match status" value="1"/>
</dbReference>
<sequence length="333" mass="38771">MADILPTVLQTMLISTTQDQPVQKVLLVTYFRGGSTFLAELFNQNSDAFYWYEPYADLYDHATETEGLPNDPTGGELFDGSNNTLRNLRLKRYNQSFYNLTKNILDCNFKDIDVGTLKHNFITSWTHSNSFLSYRQCMATNKERVDICLGAVQKKCELAKHRVIKTIRTPLEYTQGYLDSIPDLKIIHSVRDPRGILHSRRQVGVVRAYTEKFSQKLCTRMVVDWRLAQEMNRNQPKRVMVARYEDLVRDFEREYSRVYAFVGAEAKVEIMQWFLKNMHGTFDGDWGTSRNSDYVANRWKTEIDGETLGLLTERCGEAIRLLRYSMTEDRTVV</sequence>
<gene>
    <name evidence="2" type="ORF">CAPTEDRAFT_216015</name>
</gene>
<evidence type="ECO:0000313" key="4">
    <source>
        <dbReference type="Proteomes" id="UP000014760"/>
    </source>
</evidence>
<keyword evidence="4" id="KW-1185">Reference proteome</keyword>
<dbReference type="EnsemblMetazoa" id="CapteT216015">
    <property type="protein sequence ID" value="CapteP216015"/>
    <property type="gene ID" value="CapteG216015"/>
</dbReference>
<dbReference type="Pfam" id="PF00685">
    <property type="entry name" value="Sulfotransfer_1"/>
    <property type="match status" value="1"/>
</dbReference>
<dbReference type="FunCoup" id="R7TZW6">
    <property type="interactions" value="7"/>
</dbReference>
<dbReference type="Gene3D" id="3.40.50.300">
    <property type="entry name" value="P-loop containing nucleotide triphosphate hydrolases"/>
    <property type="match status" value="1"/>
</dbReference>
<evidence type="ECO:0000313" key="2">
    <source>
        <dbReference type="EMBL" id="ELT96485.1"/>
    </source>
</evidence>
<dbReference type="EMBL" id="KB308810">
    <property type="protein sequence ID" value="ELT96485.1"/>
    <property type="molecule type" value="Genomic_DNA"/>
</dbReference>
<dbReference type="STRING" id="283909.R7TZW6"/>
<reference evidence="4" key="1">
    <citation type="submission" date="2012-12" db="EMBL/GenBank/DDBJ databases">
        <authorList>
            <person name="Hellsten U."/>
            <person name="Grimwood J."/>
            <person name="Chapman J.A."/>
            <person name="Shapiro H."/>
            <person name="Aerts A."/>
            <person name="Otillar R.P."/>
            <person name="Terry A.Y."/>
            <person name="Boore J.L."/>
            <person name="Simakov O."/>
            <person name="Marletaz F."/>
            <person name="Cho S.-J."/>
            <person name="Edsinger-Gonzales E."/>
            <person name="Havlak P."/>
            <person name="Kuo D.-H."/>
            <person name="Larsson T."/>
            <person name="Lv J."/>
            <person name="Arendt D."/>
            <person name="Savage R."/>
            <person name="Osoegawa K."/>
            <person name="de Jong P."/>
            <person name="Lindberg D.R."/>
            <person name="Seaver E.C."/>
            <person name="Weisblat D.A."/>
            <person name="Putnam N.H."/>
            <person name="Grigoriev I.V."/>
            <person name="Rokhsar D.S."/>
        </authorList>
    </citation>
    <scope>NUCLEOTIDE SEQUENCE</scope>
    <source>
        <strain evidence="4">I ESC-2004</strain>
    </source>
</reference>
<protein>
    <recommendedName>
        <fullName evidence="1">Sulfotransferase domain-containing protein</fullName>
    </recommendedName>
</protein>
<reference evidence="3" key="3">
    <citation type="submission" date="2015-06" db="UniProtKB">
        <authorList>
            <consortium name="EnsemblMetazoa"/>
        </authorList>
    </citation>
    <scope>IDENTIFICATION</scope>
</reference>
<accession>R7TZW6</accession>
<dbReference type="GO" id="GO:0006790">
    <property type="term" value="P:sulfur compound metabolic process"/>
    <property type="evidence" value="ECO:0007669"/>
    <property type="project" value="TreeGrafter"/>
</dbReference>